<comment type="caution">
    <text evidence="2">The sequence shown here is derived from an EMBL/GenBank/DDBJ whole genome shotgun (WGS) entry which is preliminary data.</text>
</comment>
<dbReference type="PANTHER" id="PTHR13192">
    <property type="entry name" value="MY011 PROTEIN"/>
    <property type="match status" value="1"/>
</dbReference>
<dbReference type="Pfam" id="PF10229">
    <property type="entry name" value="MMADHC"/>
    <property type="match status" value="1"/>
</dbReference>
<protein>
    <recommendedName>
        <fullName evidence="4">Methylmalonic aciduria and homocystinuria type D protein</fullName>
    </recommendedName>
</protein>
<reference evidence="2 3" key="1">
    <citation type="journal article" date="2020" name="G3 (Bethesda)">
        <title>Improved Reference Genome for Cyclotella cryptica CCMP332, a Model for Cell Wall Morphogenesis, Salinity Adaptation, and Lipid Production in Diatoms (Bacillariophyta).</title>
        <authorList>
            <person name="Roberts W.R."/>
            <person name="Downey K.M."/>
            <person name="Ruck E.C."/>
            <person name="Traller J.C."/>
            <person name="Alverson A.J."/>
        </authorList>
    </citation>
    <scope>NUCLEOTIDE SEQUENCE [LARGE SCALE GENOMIC DNA]</scope>
    <source>
        <strain evidence="2 3">CCMP332</strain>
    </source>
</reference>
<keyword evidence="3" id="KW-1185">Reference proteome</keyword>
<feature type="region of interest" description="Disordered" evidence="1">
    <location>
        <begin position="1"/>
        <end position="20"/>
    </location>
</feature>
<dbReference type="Proteomes" id="UP001516023">
    <property type="component" value="Unassembled WGS sequence"/>
</dbReference>
<dbReference type="PANTHER" id="PTHR13192:SF3">
    <property type="entry name" value="COBALAMIN TRAFFICKING PROTEIN CBLD"/>
    <property type="match status" value="1"/>
</dbReference>
<dbReference type="EMBL" id="JABMIG020000073">
    <property type="protein sequence ID" value="KAL3795221.1"/>
    <property type="molecule type" value="Genomic_DNA"/>
</dbReference>
<accession>A0ABD3Q577</accession>
<evidence type="ECO:0000256" key="1">
    <source>
        <dbReference type="SAM" id="MobiDB-lite"/>
    </source>
</evidence>
<evidence type="ECO:0000313" key="2">
    <source>
        <dbReference type="EMBL" id="KAL3795221.1"/>
    </source>
</evidence>
<name>A0ABD3Q577_9STRA</name>
<proteinExistence type="predicted"/>
<dbReference type="InterPro" id="IPR019362">
    <property type="entry name" value="MMADHC"/>
</dbReference>
<sequence length="221" mass="24442">MTEETLNSVAGTGGTSATTTTASTILPPRLVRSISSMEDELECSLHYLPKPLMREFGHVFNDEYLRFNDDDEDATMAAGGNNDNESSSGLRLLAIPTNQRAREDLVAVGDQIEEEKDRLLNVFLDFGKYICQALRSKGYWADYIDPCSGLPMISLNCNKVYSEVDGMECLLNYKAYNAGFCKILMHPKWGSAVYPATIFAHAPPEVVRNLIESLPLGSESK</sequence>
<evidence type="ECO:0008006" key="4">
    <source>
        <dbReference type="Google" id="ProtNLM"/>
    </source>
</evidence>
<dbReference type="AlphaFoldDB" id="A0ABD3Q577"/>
<evidence type="ECO:0000313" key="3">
    <source>
        <dbReference type="Proteomes" id="UP001516023"/>
    </source>
</evidence>
<gene>
    <name evidence="2" type="ORF">HJC23_008306</name>
</gene>
<organism evidence="2 3">
    <name type="scientific">Cyclotella cryptica</name>
    <dbReference type="NCBI Taxonomy" id="29204"/>
    <lineage>
        <taxon>Eukaryota</taxon>
        <taxon>Sar</taxon>
        <taxon>Stramenopiles</taxon>
        <taxon>Ochrophyta</taxon>
        <taxon>Bacillariophyta</taxon>
        <taxon>Coscinodiscophyceae</taxon>
        <taxon>Thalassiosirophycidae</taxon>
        <taxon>Stephanodiscales</taxon>
        <taxon>Stephanodiscaceae</taxon>
        <taxon>Cyclotella</taxon>
    </lineage>
</organism>